<keyword evidence="2" id="KW-1185">Reference proteome</keyword>
<proteinExistence type="predicted"/>
<accession>S7ZBB2</accession>
<reference evidence="1 2" key="1">
    <citation type="journal article" date="2013" name="PLoS ONE">
        <title>Genomic and secretomic analyses reveal unique features of the lignocellulolytic enzyme system of Penicillium decumbens.</title>
        <authorList>
            <person name="Liu G."/>
            <person name="Zhang L."/>
            <person name="Wei X."/>
            <person name="Zou G."/>
            <person name="Qin Y."/>
            <person name="Ma L."/>
            <person name="Li J."/>
            <person name="Zheng H."/>
            <person name="Wang S."/>
            <person name="Wang C."/>
            <person name="Xun L."/>
            <person name="Zhao G.-P."/>
            <person name="Zhou Z."/>
            <person name="Qu Y."/>
        </authorList>
    </citation>
    <scope>NUCLEOTIDE SEQUENCE [LARGE SCALE GENOMIC DNA]</scope>
    <source>
        <strain evidence="2">114-2 / CGMCC 5302</strain>
    </source>
</reference>
<dbReference type="Proteomes" id="UP000019376">
    <property type="component" value="Unassembled WGS sequence"/>
</dbReference>
<dbReference type="EMBL" id="KB644408">
    <property type="protein sequence ID" value="EPS25971.1"/>
    <property type="molecule type" value="Genomic_DNA"/>
</dbReference>
<protein>
    <submittedName>
        <fullName evidence="1">Uncharacterized protein</fullName>
    </submittedName>
</protein>
<organism evidence="1 2">
    <name type="scientific">Penicillium oxalicum (strain 114-2 / CGMCC 5302)</name>
    <name type="common">Penicillium decumbens</name>
    <dbReference type="NCBI Taxonomy" id="933388"/>
    <lineage>
        <taxon>Eukaryota</taxon>
        <taxon>Fungi</taxon>
        <taxon>Dikarya</taxon>
        <taxon>Ascomycota</taxon>
        <taxon>Pezizomycotina</taxon>
        <taxon>Eurotiomycetes</taxon>
        <taxon>Eurotiomycetidae</taxon>
        <taxon>Eurotiales</taxon>
        <taxon>Aspergillaceae</taxon>
        <taxon>Penicillium</taxon>
    </lineage>
</organism>
<sequence length="40" mass="4518">MSQKPSVGMAPDRRFLTTHIMMKHKLSFFQGSGTGKVKHD</sequence>
<dbReference type="AlphaFoldDB" id="S7ZBB2"/>
<evidence type="ECO:0000313" key="1">
    <source>
        <dbReference type="EMBL" id="EPS25971.1"/>
    </source>
</evidence>
<name>S7ZBB2_PENO1</name>
<evidence type="ECO:0000313" key="2">
    <source>
        <dbReference type="Proteomes" id="UP000019376"/>
    </source>
</evidence>
<gene>
    <name evidence="1" type="ORF">PDE_00907</name>
</gene>
<dbReference type="HOGENOM" id="CLU_3299589_0_0_1"/>